<dbReference type="PROSITE" id="PS50297">
    <property type="entry name" value="ANK_REP_REGION"/>
    <property type="match status" value="3"/>
</dbReference>
<dbReference type="SUPFAM" id="SSF48403">
    <property type="entry name" value="Ankyrin repeat"/>
    <property type="match status" value="1"/>
</dbReference>
<dbReference type="OrthoDB" id="539213at2759"/>
<dbReference type="SMART" id="SM00248">
    <property type="entry name" value="ANK"/>
    <property type="match status" value="5"/>
</dbReference>
<accession>C1DZF7</accession>
<dbReference type="Proteomes" id="UP000002009">
    <property type="component" value="Chromosome 2"/>
</dbReference>
<name>C1DZF7_MICCC</name>
<evidence type="ECO:0000256" key="4">
    <source>
        <dbReference type="SAM" id="MobiDB-lite"/>
    </source>
</evidence>
<dbReference type="GeneID" id="8241046"/>
<feature type="repeat" description="ANK" evidence="3">
    <location>
        <begin position="72"/>
        <end position="104"/>
    </location>
</feature>
<dbReference type="GO" id="GO:0000976">
    <property type="term" value="F:transcription cis-regulatory region binding"/>
    <property type="evidence" value="ECO:0007669"/>
    <property type="project" value="TreeGrafter"/>
</dbReference>
<dbReference type="PROSITE" id="PS50088">
    <property type="entry name" value="ANK_REPEAT"/>
    <property type="match status" value="3"/>
</dbReference>
<dbReference type="InterPro" id="IPR002110">
    <property type="entry name" value="Ankyrin_rpt"/>
</dbReference>
<dbReference type="PANTHER" id="PTHR24193">
    <property type="entry name" value="ANKYRIN REPEAT PROTEIN"/>
    <property type="match status" value="1"/>
</dbReference>
<dbReference type="PANTHER" id="PTHR24193:SF121">
    <property type="entry name" value="ADA2A-CONTAINING COMPLEX COMPONENT 3, ISOFORM D"/>
    <property type="match status" value="1"/>
</dbReference>
<feature type="compositionally biased region" description="Gly residues" evidence="4">
    <location>
        <begin position="219"/>
        <end position="236"/>
    </location>
</feature>
<protein>
    <submittedName>
        <fullName evidence="5">Uncharacterized protein</fullName>
    </submittedName>
</protein>
<keyword evidence="1" id="KW-0677">Repeat</keyword>
<dbReference type="KEGG" id="mis:MICPUN_99206"/>
<dbReference type="InterPro" id="IPR050663">
    <property type="entry name" value="Ankyrin-SOCS_Box"/>
</dbReference>
<sequence>MIEELLSAARQGDGDAIRNLLVTTDRANELINLAKDRMTGAGPLHLAAESGSVEAIEALSRLGWRATARDAELATALHYAAARGHAAAVASLCALGADVAARDERDCVPLHYSAGGGKWDAARALLVRGADPNAPDKDERTPLHYAARRGCPKTTGLLVNGGWGTRLDATSARGTTALSEAVEHKRAAAAEVLAAAGAAVGAEDGDDLARLLRGDGATRAGGTGVGDAGIGSGDAGTGTLVPVPPRAVRPNSPGGGRGYARGGRIRSPGTFAPPPFPSSSLSSSGASSPASVYSPPSSRPSSASDFEGHGGWPGRGGRVMLEPLDHEPALRDGPGWGGRDAPPHMAPRRAGDTKQSFLSKYGLANKAGLFRVDE</sequence>
<dbReference type="InParanoid" id="C1DZF7"/>
<dbReference type="eggNOG" id="KOG4177">
    <property type="taxonomic scope" value="Eukaryota"/>
</dbReference>
<dbReference type="RefSeq" id="XP_002499384.1">
    <property type="nucleotide sequence ID" value="XM_002499339.1"/>
</dbReference>
<reference evidence="5 6" key="1">
    <citation type="journal article" date="2009" name="Science">
        <title>Green evolution and dynamic adaptations revealed by genomes of the marine picoeukaryotes Micromonas.</title>
        <authorList>
            <person name="Worden A.Z."/>
            <person name="Lee J.H."/>
            <person name="Mock T."/>
            <person name="Rouze P."/>
            <person name="Simmons M.P."/>
            <person name="Aerts A.L."/>
            <person name="Allen A.E."/>
            <person name="Cuvelier M.L."/>
            <person name="Derelle E."/>
            <person name="Everett M.V."/>
            <person name="Foulon E."/>
            <person name="Grimwood J."/>
            <person name="Gundlach H."/>
            <person name="Henrissat B."/>
            <person name="Napoli C."/>
            <person name="McDonald S.M."/>
            <person name="Parker M.S."/>
            <person name="Rombauts S."/>
            <person name="Salamov A."/>
            <person name="Von Dassow P."/>
            <person name="Badger J.H."/>
            <person name="Coutinho P.M."/>
            <person name="Demir E."/>
            <person name="Dubchak I."/>
            <person name="Gentemann C."/>
            <person name="Eikrem W."/>
            <person name="Gready J.E."/>
            <person name="John U."/>
            <person name="Lanier W."/>
            <person name="Lindquist E.A."/>
            <person name="Lucas S."/>
            <person name="Mayer K.F."/>
            <person name="Moreau H."/>
            <person name="Not F."/>
            <person name="Otillar R."/>
            <person name="Panaud O."/>
            <person name="Pangilinan J."/>
            <person name="Paulsen I."/>
            <person name="Piegu B."/>
            <person name="Poliakov A."/>
            <person name="Robbens S."/>
            <person name="Schmutz J."/>
            <person name="Toulza E."/>
            <person name="Wyss T."/>
            <person name="Zelensky A."/>
            <person name="Zhou K."/>
            <person name="Armbrust E.V."/>
            <person name="Bhattacharya D."/>
            <person name="Goodenough U.W."/>
            <person name="Van de Peer Y."/>
            <person name="Grigoriev I.V."/>
        </authorList>
    </citation>
    <scope>NUCLEOTIDE SEQUENCE [LARGE SCALE GENOMIC DNA]</scope>
    <source>
        <strain evidence="6">RCC299 / NOUM17</strain>
    </source>
</reference>
<evidence type="ECO:0000256" key="1">
    <source>
        <dbReference type="ARBA" id="ARBA00022737"/>
    </source>
</evidence>
<dbReference type="PRINTS" id="PR01415">
    <property type="entry name" value="ANKYRIN"/>
</dbReference>
<dbReference type="Pfam" id="PF12796">
    <property type="entry name" value="Ank_2"/>
    <property type="match status" value="2"/>
</dbReference>
<proteinExistence type="predicted"/>
<organism evidence="5 6">
    <name type="scientific">Micromonas commoda (strain RCC299 / NOUM17 / CCMP2709)</name>
    <name type="common">Picoplanktonic green alga</name>
    <dbReference type="NCBI Taxonomy" id="296587"/>
    <lineage>
        <taxon>Eukaryota</taxon>
        <taxon>Viridiplantae</taxon>
        <taxon>Chlorophyta</taxon>
        <taxon>Mamiellophyceae</taxon>
        <taxon>Mamiellales</taxon>
        <taxon>Mamiellaceae</taxon>
        <taxon>Micromonas</taxon>
    </lineage>
</organism>
<evidence type="ECO:0000256" key="2">
    <source>
        <dbReference type="ARBA" id="ARBA00023043"/>
    </source>
</evidence>
<dbReference type="STRING" id="296587.C1DZF7"/>
<keyword evidence="2 3" id="KW-0040">ANK repeat</keyword>
<dbReference type="InterPro" id="IPR036770">
    <property type="entry name" value="Ankyrin_rpt-contain_sf"/>
</dbReference>
<evidence type="ECO:0000256" key="3">
    <source>
        <dbReference type="PROSITE-ProRule" id="PRU00023"/>
    </source>
</evidence>
<feature type="region of interest" description="Disordered" evidence="4">
    <location>
        <begin position="217"/>
        <end position="354"/>
    </location>
</feature>
<keyword evidence="6" id="KW-1185">Reference proteome</keyword>
<feature type="compositionally biased region" description="Low complexity" evidence="4">
    <location>
        <begin position="278"/>
        <end position="304"/>
    </location>
</feature>
<evidence type="ECO:0000313" key="6">
    <source>
        <dbReference type="Proteomes" id="UP000002009"/>
    </source>
</evidence>
<dbReference type="GO" id="GO:0045944">
    <property type="term" value="P:positive regulation of transcription by RNA polymerase II"/>
    <property type="evidence" value="ECO:0007669"/>
    <property type="project" value="TreeGrafter"/>
</dbReference>
<feature type="repeat" description="ANK" evidence="3">
    <location>
        <begin position="39"/>
        <end position="71"/>
    </location>
</feature>
<dbReference type="EMBL" id="CP001323">
    <property type="protein sequence ID" value="ACO60643.1"/>
    <property type="molecule type" value="Genomic_DNA"/>
</dbReference>
<dbReference type="Gene3D" id="1.25.40.20">
    <property type="entry name" value="Ankyrin repeat-containing domain"/>
    <property type="match status" value="2"/>
</dbReference>
<dbReference type="AlphaFoldDB" id="C1DZF7"/>
<dbReference type="GO" id="GO:0005634">
    <property type="term" value="C:nucleus"/>
    <property type="evidence" value="ECO:0007669"/>
    <property type="project" value="TreeGrafter"/>
</dbReference>
<gene>
    <name evidence="5" type="ORF">MICPUN_99206</name>
</gene>
<feature type="repeat" description="ANK" evidence="3">
    <location>
        <begin position="105"/>
        <end position="137"/>
    </location>
</feature>
<evidence type="ECO:0000313" key="5">
    <source>
        <dbReference type="EMBL" id="ACO60643.1"/>
    </source>
</evidence>
<dbReference type="OMA" id="ARDERDC"/>